<dbReference type="Proteomes" id="UP000823388">
    <property type="component" value="Chromosome 4K"/>
</dbReference>
<comment type="caution">
    <text evidence="3">The sequence shown here is derived from an EMBL/GenBank/DDBJ whole genome shotgun (WGS) entry which is preliminary data.</text>
</comment>
<dbReference type="InterPro" id="IPR053168">
    <property type="entry name" value="Glutamic_endopeptidase"/>
</dbReference>
<protein>
    <recommendedName>
        <fullName evidence="2">Neprosin PEP catalytic domain-containing protein</fullName>
    </recommendedName>
</protein>
<evidence type="ECO:0000256" key="1">
    <source>
        <dbReference type="SAM" id="SignalP"/>
    </source>
</evidence>
<keyword evidence="4" id="KW-1185">Reference proteome</keyword>
<evidence type="ECO:0000313" key="3">
    <source>
        <dbReference type="EMBL" id="KAG2613171.1"/>
    </source>
</evidence>
<dbReference type="AlphaFoldDB" id="A0A8T0TMH3"/>
<reference evidence="3" key="1">
    <citation type="submission" date="2020-05" db="EMBL/GenBank/DDBJ databases">
        <title>WGS assembly of Panicum virgatum.</title>
        <authorList>
            <person name="Lovell J.T."/>
            <person name="Jenkins J."/>
            <person name="Shu S."/>
            <person name="Juenger T.E."/>
            <person name="Schmutz J."/>
        </authorList>
    </citation>
    <scope>NUCLEOTIDE SEQUENCE</scope>
    <source>
        <strain evidence="3">AP13</strain>
    </source>
</reference>
<dbReference type="PROSITE" id="PS52045">
    <property type="entry name" value="NEPROSIN_PEP_CD"/>
    <property type="match status" value="1"/>
</dbReference>
<organism evidence="3 4">
    <name type="scientific">Panicum virgatum</name>
    <name type="common">Blackwell switchgrass</name>
    <dbReference type="NCBI Taxonomy" id="38727"/>
    <lineage>
        <taxon>Eukaryota</taxon>
        <taxon>Viridiplantae</taxon>
        <taxon>Streptophyta</taxon>
        <taxon>Embryophyta</taxon>
        <taxon>Tracheophyta</taxon>
        <taxon>Spermatophyta</taxon>
        <taxon>Magnoliopsida</taxon>
        <taxon>Liliopsida</taxon>
        <taxon>Poales</taxon>
        <taxon>Poaceae</taxon>
        <taxon>PACMAD clade</taxon>
        <taxon>Panicoideae</taxon>
        <taxon>Panicodae</taxon>
        <taxon>Paniceae</taxon>
        <taxon>Panicinae</taxon>
        <taxon>Panicum</taxon>
        <taxon>Panicum sect. Hiantes</taxon>
    </lineage>
</organism>
<dbReference type="PANTHER" id="PTHR31589:SF244">
    <property type="entry name" value="OS06G0670633 PROTEIN"/>
    <property type="match status" value="1"/>
</dbReference>
<sequence>MWRFVQFVMLLSVFCLKGVATTSLCGKNPHLCMDMLFKEEVSSNGSSVPIKEEASDSSAYIFHHAIYQSTGYDSVVYGTKATLSVHEFPAIKKGQNILATVKVWNFQKGHPEYTNAVHAGWAIRPSFYGDSKTHFIITWTADGYRSTGCIDLKCDGFVPVNYAPITPGDSLEGQSKISIKIFKKKDDGDWWLYFGHDGQNLAPVGFWPKNIFTSLADHANIITWGGYTGSFSGDSSPPMGNGKWPGANSATYQDVQYVSGDGQGYAPPPWPGGVHADVTHKNCYQLSPFTNNMFYYGGPGGCID</sequence>
<evidence type="ECO:0000259" key="2">
    <source>
        <dbReference type="PROSITE" id="PS52045"/>
    </source>
</evidence>
<accession>A0A8T0TMH3</accession>
<dbReference type="EMBL" id="CM029043">
    <property type="protein sequence ID" value="KAG2613171.1"/>
    <property type="molecule type" value="Genomic_DNA"/>
</dbReference>
<evidence type="ECO:0000313" key="4">
    <source>
        <dbReference type="Proteomes" id="UP000823388"/>
    </source>
</evidence>
<dbReference type="Gene3D" id="3.90.1320.10">
    <property type="entry name" value="Outer-capsid protein sigma 3, large lobe"/>
    <property type="match status" value="1"/>
</dbReference>
<dbReference type="Pfam" id="PF03080">
    <property type="entry name" value="Neprosin"/>
    <property type="match status" value="1"/>
</dbReference>
<dbReference type="InterPro" id="IPR004314">
    <property type="entry name" value="Neprosin"/>
</dbReference>
<feature type="domain" description="Neprosin PEP catalytic" evidence="2">
    <location>
        <begin position="55"/>
        <end position="303"/>
    </location>
</feature>
<keyword evidence="1" id="KW-0732">Signal</keyword>
<feature type="chain" id="PRO_5035826531" description="Neprosin PEP catalytic domain-containing protein" evidence="1">
    <location>
        <begin position="22"/>
        <end position="304"/>
    </location>
</feature>
<feature type="signal peptide" evidence="1">
    <location>
        <begin position="1"/>
        <end position="21"/>
    </location>
</feature>
<name>A0A8T0TMH3_PANVG</name>
<proteinExistence type="predicted"/>
<gene>
    <name evidence="3" type="ORF">PVAP13_4KG111588</name>
</gene>
<dbReference type="PANTHER" id="PTHR31589">
    <property type="entry name" value="PROTEIN, PUTATIVE (DUF239)-RELATED-RELATED"/>
    <property type="match status" value="1"/>
</dbReference>